<feature type="compositionally biased region" description="Polar residues" evidence="1">
    <location>
        <begin position="60"/>
        <end position="85"/>
    </location>
</feature>
<reference evidence="2 3" key="1">
    <citation type="submission" date="2014-09" db="EMBL/GenBank/DDBJ databases">
        <authorList>
            <person name="Magalhaes I.L.F."/>
            <person name="Oliveira U."/>
            <person name="Santos F.R."/>
            <person name="Vidigal T.H.D.A."/>
            <person name="Brescovit A.D."/>
            <person name="Santos A.J."/>
        </authorList>
    </citation>
    <scope>NUCLEOTIDE SEQUENCE [LARGE SCALE GENOMIC DNA]</scope>
</reference>
<accession>A0A0N7L9S0</accession>
<dbReference type="OrthoDB" id="10580807at2759"/>
<name>A0A0N7L9S0_9BASI</name>
<feature type="compositionally biased region" description="Low complexity" evidence="1">
    <location>
        <begin position="30"/>
        <end position="59"/>
    </location>
</feature>
<evidence type="ECO:0000256" key="1">
    <source>
        <dbReference type="SAM" id="MobiDB-lite"/>
    </source>
</evidence>
<proteinExistence type="predicted"/>
<keyword evidence="3" id="KW-1185">Reference proteome</keyword>
<organism evidence="2 3">
    <name type="scientific">Ceraceosorus bombacis</name>
    <dbReference type="NCBI Taxonomy" id="401625"/>
    <lineage>
        <taxon>Eukaryota</taxon>
        <taxon>Fungi</taxon>
        <taxon>Dikarya</taxon>
        <taxon>Basidiomycota</taxon>
        <taxon>Ustilaginomycotina</taxon>
        <taxon>Exobasidiomycetes</taxon>
        <taxon>Ceraceosorales</taxon>
        <taxon>Ceraceosoraceae</taxon>
        <taxon>Ceraceosorus</taxon>
    </lineage>
</organism>
<evidence type="ECO:0000313" key="3">
    <source>
        <dbReference type="Proteomes" id="UP000054845"/>
    </source>
</evidence>
<sequence>MDTPLKAPAAAPRTLEERQRELKKRKKAAKSGSVASSDPAQVSVAVSASSTVSTEMVATPQSTITIVSTPDKQGVNSSTAQQTSLDGPGRKRKHKTGNDDKATSYKDAVRQMLANSNSSSARQPQSRSHGSSLGGSSGFLNF</sequence>
<dbReference type="EMBL" id="CCYA01000243">
    <property type="protein sequence ID" value="CEH14562.1"/>
    <property type="molecule type" value="Genomic_DNA"/>
</dbReference>
<dbReference type="Proteomes" id="UP000054845">
    <property type="component" value="Unassembled WGS sequence"/>
</dbReference>
<evidence type="ECO:0000313" key="2">
    <source>
        <dbReference type="EMBL" id="CEH14562.1"/>
    </source>
</evidence>
<protein>
    <submittedName>
        <fullName evidence="2">Uncharacterized protein</fullName>
    </submittedName>
</protein>
<feature type="compositionally biased region" description="Basic and acidic residues" evidence="1">
    <location>
        <begin position="96"/>
        <end position="109"/>
    </location>
</feature>
<feature type="compositionally biased region" description="Polar residues" evidence="1">
    <location>
        <begin position="113"/>
        <end position="125"/>
    </location>
</feature>
<dbReference type="AlphaFoldDB" id="A0A0N7L9S0"/>
<feature type="region of interest" description="Disordered" evidence="1">
    <location>
        <begin position="1"/>
        <end position="142"/>
    </location>
</feature>
<feature type="compositionally biased region" description="Gly residues" evidence="1">
    <location>
        <begin position="132"/>
        <end position="142"/>
    </location>
</feature>